<comment type="caution">
    <text evidence="4">The sequence shown here is derived from an EMBL/GenBank/DDBJ whole genome shotgun (WGS) entry which is preliminary data.</text>
</comment>
<protein>
    <submittedName>
        <fullName evidence="4">Phage tail sheath subtilisin-like domain-containing protein</fullName>
    </submittedName>
</protein>
<dbReference type="Pfam" id="PF04984">
    <property type="entry name" value="Phage_sheath_1"/>
    <property type="match status" value="1"/>
</dbReference>
<feature type="domain" description="Tail sheath protein subtilisin-like" evidence="2">
    <location>
        <begin position="196"/>
        <end position="363"/>
    </location>
</feature>
<evidence type="ECO:0000259" key="3">
    <source>
        <dbReference type="Pfam" id="PF17482"/>
    </source>
</evidence>
<evidence type="ECO:0000259" key="2">
    <source>
        <dbReference type="Pfam" id="PF04984"/>
    </source>
</evidence>
<evidence type="ECO:0000256" key="1">
    <source>
        <dbReference type="ARBA" id="ARBA00008005"/>
    </source>
</evidence>
<dbReference type="InterPro" id="IPR052042">
    <property type="entry name" value="Tail_sheath_structural"/>
</dbReference>
<dbReference type="RefSeq" id="WP_237871732.1">
    <property type="nucleotide sequence ID" value="NZ_JAKLTR010000006.1"/>
</dbReference>
<dbReference type="InterPro" id="IPR020287">
    <property type="entry name" value="Tail_sheath_C"/>
</dbReference>
<sequence length="478" mass="50974">MAQQFLHGIETVNLTTGPRPVTEVKTAVIGLVGIAPTGFGKDVCKLIKNDVDAAQYGSPLPGFDIPQALSQIFAHNAGTVIVVNVFDEATHTTAVVEEAKTVLNGKLKLGAAPIGAVTIKTAAGAATAYVKGTDYNLDVYGNFTVIAGRIANNLQLKFDYKKLNSAAVSTAHIIGTVGADGNRTGIKAFDLAFGEFGFRPKILIAPGRSATKAIADELLSSAERMVGVALIDSVKGEDVQTTISNRGDATKAFGTSNKRAVLCYPYLKAYDASKDDGLPETDTRSDYPFSPFLAGLMAWADNEFGYWNSPSNNEFKGVLGMERPISANINDADTDANALNEAGIVTVFNSFGTGFKAWGNRNASFPINTQTNNFIPVLRTLDMWAESLIQASIPFVDKPLNQALIDDIRQTGNDFAATLVGRGALTEGSNVQFDRAKNPNTQLAAGHVVFSCIEDAPSPAERITFEHTIDISLKGRLR</sequence>
<dbReference type="Gene3D" id="3.40.50.11780">
    <property type="match status" value="1"/>
</dbReference>
<dbReference type="EMBL" id="JAKLTR010000006">
    <property type="protein sequence ID" value="MCG2614894.1"/>
    <property type="molecule type" value="Genomic_DNA"/>
</dbReference>
<evidence type="ECO:0000313" key="4">
    <source>
        <dbReference type="EMBL" id="MCG2614894.1"/>
    </source>
</evidence>
<feature type="domain" description="Tail sheath protein C-terminal" evidence="3">
    <location>
        <begin position="370"/>
        <end position="467"/>
    </location>
</feature>
<keyword evidence="5" id="KW-1185">Reference proteome</keyword>
<dbReference type="Pfam" id="PF17482">
    <property type="entry name" value="Phage_sheath_1C"/>
    <property type="match status" value="1"/>
</dbReference>
<organism evidence="4 5">
    <name type="scientific">Terrimonas ginsenosidimutans</name>
    <dbReference type="NCBI Taxonomy" id="2908004"/>
    <lineage>
        <taxon>Bacteria</taxon>
        <taxon>Pseudomonadati</taxon>
        <taxon>Bacteroidota</taxon>
        <taxon>Chitinophagia</taxon>
        <taxon>Chitinophagales</taxon>
        <taxon>Chitinophagaceae</taxon>
        <taxon>Terrimonas</taxon>
    </lineage>
</organism>
<dbReference type="InterPro" id="IPR035089">
    <property type="entry name" value="Phage_sheath_subtilisin"/>
</dbReference>
<name>A0ABS9KRJ2_9BACT</name>
<dbReference type="Proteomes" id="UP001165367">
    <property type="component" value="Unassembled WGS sequence"/>
</dbReference>
<comment type="similarity">
    <text evidence="1">Belongs to the myoviridae tail sheath protein family.</text>
</comment>
<dbReference type="PANTHER" id="PTHR35861">
    <property type="match status" value="1"/>
</dbReference>
<accession>A0ABS9KRJ2</accession>
<evidence type="ECO:0000313" key="5">
    <source>
        <dbReference type="Proteomes" id="UP001165367"/>
    </source>
</evidence>
<proteinExistence type="inferred from homology"/>
<dbReference type="PANTHER" id="PTHR35861:SF1">
    <property type="entry name" value="PHAGE TAIL SHEATH PROTEIN"/>
    <property type="match status" value="1"/>
</dbReference>
<reference evidence="4" key="1">
    <citation type="submission" date="2022-01" db="EMBL/GenBank/DDBJ databases">
        <authorList>
            <person name="Jo J.-H."/>
            <person name="Im W.-T."/>
        </authorList>
    </citation>
    <scope>NUCLEOTIDE SEQUENCE</scope>
    <source>
        <strain evidence="4">NA20</strain>
    </source>
</reference>
<gene>
    <name evidence="4" type="ORF">LZZ85_11400</name>
</gene>